<dbReference type="Gene3D" id="4.10.1150.10">
    <property type="entry name" value="AF2212/PG0164-like"/>
    <property type="match status" value="1"/>
</dbReference>
<dbReference type="Pfam" id="PF01954">
    <property type="entry name" value="AF2212-like"/>
    <property type="match status" value="1"/>
</dbReference>
<evidence type="ECO:0000256" key="1">
    <source>
        <dbReference type="ARBA" id="ARBA00006615"/>
    </source>
</evidence>
<dbReference type="Proteomes" id="UP000007478">
    <property type="component" value="Chromosome"/>
</dbReference>
<dbReference type="InterPro" id="IPR024069">
    <property type="entry name" value="AF2212-like_dom_sf"/>
</dbReference>
<dbReference type="SUPFAM" id="SSF141694">
    <property type="entry name" value="AF2212/PG0164-like"/>
    <property type="match status" value="1"/>
</dbReference>
<comment type="similarity">
    <text evidence="1 3">Belongs to the UPF0165 family.</text>
</comment>
<keyword evidence="2 3" id="KW-1277">Toxin-antitoxin system</keyword>
<proteinExistence type="inferred from homology"/>
<reference evidence="4 5" key="1">
    <citation type="journal article" date="2011" name="J. Bacteriol.">
        <title>Complete genome sequence of the hyperthermophilic, piezophilic, heterotrophic, and carboxydotrophic archaeon Thermococcus barophilus MP.</title>
        <authorList>
            <person name="Vannier P."/>
            <person name="Marteinsson V.T."/>
            <person name="Fridjonsson O.H."/>
            <person name="Oger P."/>
            <person name="Jebbar M."/>
        </authorList>
    </citation>
    <scope>NUCLEOTIDE SEQUENCE [LARGE SCALE GENOMIC DNA]</scope>
    <source>
        <strain evidence="5">DSM 11836 / MP</strain>
    </source>
</reference>
<evidence type="ECO:0000313" key="4">
    <source>
        <dbReference type="EMBL" id="ADT84015.1"/>
    </source>
</evidence>
<organism evidence="4 5">
    <name type="scientific">Thermococcus barophilus (strain DSM 11836 / MP)</name>
    <dbReference type="NCBI Taxonomy" id="391623"/>
    <lineage>
        <taxon>Archaea</taxon>
        <taxon>Methanobacteriati</taxon>
        <taxon>Methanobacteriota</taxon>
        <taxon>Thermococci</taxon>
        <taxon>Thermococcales</taxon>
        <taxon>Thermococcaceae</taxon>
        <taxon>Thermococcus</taxon>
    </lineage>
</organism>
<evidence type="ECO:0000256" key="3">
    <source>
        <dbReference type="RuleBase" id="RU368051"/>
    </source>
</evidence>
<dbReference type="EMBL" id="CP002372">
    <property type="protein sequence ID" value="ADT84015.1"/>
    <property type="molecule type" value="Genomic_DNA"/>
</dbReference>
<evidence type="ECO:0000256" key="2">
    <source>
        <dbReference type="ARBA" id="ARBA00022649"/>
    </source>
</evidence>
<dbReference type="AlphaFoldDB" id="F0LMN6"/>
<dbReference type="OrthoDB" id="116241at2157"/>
<dbReference type="PATRIC" id="fig|391623.17.peg.1042"/>
<accession>F0LMN6</accession>
<dbReference type="KEGG" id="tba:TERMP_01039"/>
<protein>
    <recommendedName>
        <fullName evidence="3">Antitoxin</fullName>
    </recommendedName>
</protein>
<dbReference type="RefSeq" id="WP_013467313.1">
    <property type="nucleotide sequence ID" value="NC_014804.1"/>
</dbReference>
<dbReference type="GeneID" id="10041356"/>
<keyword evidence="5" id="KW-1185">Reference proteome</keyword>
<dbReference type="eggNOG" id="arCOG13111">
    <property type="taxonomic scope" value="Archaea"/>
</dbReference>
<evidence type="ECO:0000313" key="5">
    <source>
        <dbReference type="Proteomes" id="UP000007478"/>
    </source>
</evidence>
<gene>
    <name evidence="4" type="ordered locus">TERMP_01039</name>
</gene>
<sequence>MGIIEAVYENGVFRPLKKVKAPKKVKLMIIKDFERDLEEVFGILSEGIDVRELRKEWDRNASC</sequence>
<comment type="function">
    <text evidence="3">Antitoxin component of a type II toxin-antitoxin (TA) system.</text>
</comment>
<dbReference type="InterPro" id="IPR008203">
    <property type="entry name" value="AF2212-like"/>
</dbReference>
<dbReference type="HOGENOM" id="CLU_200885_0_1_2"/>
<name>F0LMN6_THEBM</name>